<name>U2FAG5_9BACT</name>
<dbReference type="PATRIC" id="fig|1242968.3.peg.1632"/>
<accession>U2FAG5</accession>
<evidence type="ECO:0000313" key="1">
    <source>
        <dbReference type="EMBL" id="ERJ27337.1"/>
    </source>
</evidence>
<dbReference type="SUPFAM" id="SSF57783">
    <property type="entry name" value="Zinc beta-ribbon"/>
    <property type="match status" value="1"/>
</dbReference>
<organism evidence="1 2">
    <name type="scientific">Campylobacter concisus UNSWCS</name>
    <dbReference type="NCBI Taxonomy" id="1242968"/>
    <lineage>
        <taxon>Bacteria</taxon>
        <taxon>Pseudomonadati</taxon>
        <taxon>Campylobacterota</taxon>
        <taxon>Epsilonproteobacteria</taxon>
        <taxon>Campylobacterales</taxon>
        <taxon>Campylobacteraceae</taxon>
        <taxon>Campylobacter</taxon>
    </lineage>
</organism>
<dbReference type="Proteomes" id="UP000016620">
    <property type="component" value="Unassembled WGS sequence"/>
</dbReference>
<reference evidence="1 2" key="1">
    <citation type="journal article" date="2013" name="BMC Genomics">
        <title>Comparative genomics of Campylobacter concisus isolates reveals genetic diversity and provides insights into disease association.</title>
        <authorList>
            <person name="Deshpande N.P."/>
            <person name="Kaakoush N.O."/>
            <person name="Wilkins M.R."/>
            <person name="Mitchell H.M."/>
        </authorList>
    </citation>
    <scope>NUCLEOTIDE SEQUENCE [LARGE SCALE GENOMIC DNA]</scope>
    <source>
        <strain evidence="1 2">UNSWCS</strain>
    </source>
</reference>
<proteinExistence type="predicted"/>
<comment type="caution">
    <text evidence="1">The sequence shown here is derived from an EMBL/GenBank/DDBJ whole genome shotgun (WGS) entry which is preliminary data.</text>
</comment>
<dbReference type="Gene3D" id="2.20.25.10">
    <property type="match status" value="1"/>
</dbReference>
<dbReference type="AlphaFoldDB" id="U2FAG5"/>
<gene>
    <name evidence="1" type="ORF">UNSWCS_772</name>
</gene>
<sequence length="54" mass="6327">MPEFTKCPKCKNSYNYADTKNSKCPKCNVETIEVEKYYGQFPDELKNLEKDKSV</sequence>
<dbReference type="EMBL" id="ANNG01000038">
    <property type="protein sequence ID" value="ERJ27337.1"/>
    <property type="molecule type" value="Genomic_DNA"/>
</dbReference>
<evidence type="ECO:0000313" key="2">
    <source>
        <dbReference type="Proteomes" id="UP000016620"/>
    </source>
</evidence>
<protein>
    <submittedName>
        <fullName evidence="1">Uncharacterized protein</fullName>
    </submittedName>
</protein>